<dbReference type="Proteomes" id="UP000502894">
    <property type="component" value="Chromosome"/>
</dbReference>
<name>A0A6F8TAB9_9GAMM</name>
<keyword evidence="1" id="KW-1133">Transmembrane helix</keyword>
<gene>
    <name evidence="2" type="ORF">TUM19329_34710</name>
</gene>
<evidence type="ECO:0000256" key="1">
    <source>
        <dbReference type="SAM" id="Phobius"/>
    </source>
</evidence>
<reference evidence="2" key="1">
    <citation type="journal article" date="2020" name="Microbiol. Resour. Announc.">
        <title>Complete Genome Sequence of Novel Psychrotolerant Legionella Strain TUM19329, Isolated from Antarctic Lake Sediment.</title>
        <authorList>
            <person name="Shimada S."/>
            <person name="Nakai R."/>
            <person name="Aoki K."/>
            <person name="Shimoeda N."/>
            <person name="Ohno G."/>
            <person name="Miyazaki Y."/>
            <person name="Kudoh S."/>
            <person name="Imura S."/>
            <person name="Watanabe K."/>
            <person name="Ishii Y."/>
            <person name="Tateda K."/>
        </authorList>
    </citation>
    <scope>NUCLEOTIDE SEQUENCE [LARGE SCALE GENOMIC DNA]</scope>
    <source>
        <strain evidence="2">TUM19329</strain>
    </source>
</reference>
<keyword evidence="1" id="KW-0472">Membrane</keyword>
<organism evidence="2 3">
    <name type="scientific">Legionella antarctica</name>
    <dbReference type="NCBI Taxonomy" id="2708020"/>
    <lineage>
        <taxon>Bacteria</taxon>
        <taxon>Pseudomonadati</taxon>
        <taxon>Pseudomonadota</taxon>
        <taxon>Gammaproteobacteria</taxon>
        <taxon>Legionellales</taxon>
        <taxon>Legionellaceae</taxon>
        <taxon>Legionella</taxon>
    </lineage>
</organism>
<proteinExistence type="predicted"/>
<sequence length="238" mass="27281">MQKNTLAVADISDRTKYFMRVYTLIPLGFFALFSINHSVKFNWIGPIFLALLPWLAALIANARQKRLWLKSFVFLLACYGTVILIGYFNKSEMMQQKLLRDVIAWDTLTKQFLEIAKQVEATTKTIPTFVPLDNYQIGSELSFYQAKFQAQEAVGTIYPIAGAHFLGGESLMYRYWSKKEDYIGKPLILIATDLQSFNNAALRKQLIQMSETKKIEAISQGQGITSNPYYYKVVQLKK</sequence>
<keyword evidence="1" id="KW-0812">Transmembrane</keyword>
<dbReference type="KEGG" id="lant:TUM19329_34710"/>
<dbReference type="EMBL" id="AP022839">
    <property type="protein sequence ID" value="BCA97110.1"/>
    <property type="molecule type" value="Genomic_DNA"/>
</dbReference>
<accession>A0A6F8TAB9</accession>
<evidence type="ECO:0000313" key="3">
    <source>
        <dbReference type="Proteomes" id="UP000502894"/>
    </source>
</evidence>
<dbReference type="AlphaFoldDB" id="A0A6F8TAB9"/>
<feature type="transmembrane region" description="Helical" evidence="1">
    <location>
        <begin position="43"/>
        <end position="60"/>
    </location>
</feature>
<feature type="transmembrane region" description="Helical" evidence="1">
    <location>
        <begin position="21"/>
        <end position="37"/>
    </location>
</feature>
<evidence type="ECO:0000313" key="2">
    <source>
        <dbReference type="EMBL" id="BCA97110.1"/>
    </source>
</evidence>
<evidence type="ECO:0008006" key="4">
    <source>
        <dbReference type="Google" id="ProtNLM"/>
    </source>
</evidence>
<keyword evidence="3" id="KW-1185">Reference proteome</keyword>
<feature type="transmembrane region" description="Helical" evidence="1">
    <location>
        <begin position="67"/>
        <end position="88"/>
    </location>
</feature>
<protein>
    <recommendedName>
        <fullName evidence="4">Transmembrane protein</fullName>
    </recommendedName>
</protein>